<keyword evidence="3" id="KW-0460">Magnesium</keyword>
<dbReference type="GO" id="GO:0009231">
    <property type="term" value="P:riboflavin biosynthetic process"/>
    <property type="evidence" value="ECO:0007669"/>
    <property type="project" value="TreeGrafter"/>
</dbReference>
<dbReference type="NCBIfam" id="TIGR01509">
    <property type="entry name" value="HAD-SF-IA-v3"/>
    <property type="match status" value="1"/>
</dbReference>
<sequence>MTIRAITLDLDDTLWPIWPTIARAERALHDWLVERAPRTAERFPVAAMRALRETLVVERPAISHDFIAQRRLTLESALQSSGDDVALAEPALELFTEQRNTVDLYPGVLAALERLAARVPIAALTNGTADLARIGIRQHFVFQIGARDHGVAKPDVSIFLSACERLGLAPGQVLHVGDDPELDVLGAHRAGLRSAWINREALAWPSHPVDPDFIARDLDELALRLEHELAP</sequence>
<reference evidence="4 5" key="1">
    <citation type="journal article" date="2016" name="Antonie Van Leeuwenhoek">
        <title>Denitratimonas tolerans gen. nov., sp. nov., a denitrifying bacterium isolated from a bioreactor for tannery wastewater treatment.</title>
        <authorList>
            <person name="Han S.I."/>
            <person name="Kim J.O."/>
            <person name="Lee Y.R."/>
            <person name="Ekpeghere K.I."/>
            <person name="Koh S.C."/>
            <person name="Whang K.S."/>
        </authorList>
    </citation>
    <scope>NUCLEOTIDE SEQUENCE [LARGE SCALE GENOMIC DNA]</scope>
    <source>
        <strain evidence="4 5">KACC 17565</strain>
    </source>
</reference>
<accession>A0AAW9R4V0</accession>
<organism evidence="4 5">
    <name type="scientific">Denitratimonas tolerans</name>
    <dbReference type="NCBI Taxonomy" id="1338420"/>
    <lineage>
        <taxon>Bacteria</taxon>
        <taxon>Pseudomonadati</taxon>
        <taxon>Pseudomonadota</taxon>
        <taxon>Gammaproteobacteria</taxon>
        <taxon>Lysobacterales</taxon>
        <taxon>Lysobacteraceae</taxon>
        <taxon>Denitratimonas</taxon>
    </lineage>
</organism>
<dbReference type="Pfam" id="PF00702">
    <property type="entry name" value="Hydrolase"/>
    <property type="match status" value="1"/>
</dbReference>
<dbReference type="RefSeq" id="WP_337334999.1">
    <property type="nucleotide sequence ID" value="NZ_JBBDHC010000007.1"/>
</dbReference>
<dbReference type="InterPro" id="IPR051400">
    <property type="entry name" value="HAD-like_hydrolase"/>
</dbReference>
<dbReference type="AlphaFoldDB" id="A0AAW9R4V0"/>
<keyword evidence="2 4" id="KW-0378">Hydrolase</keyword>
<comment type="caution">
    <text evidence="4">The sequence shown here is derived from an EMBL/GenBank/DDBJ whole genome shotgun (WGS) entry which is preliminary data.</text>
</comment>
<evidence type="ECO:0000256" key="1">
    <source>
        <dbReference type="ARBA" id="ARBA00001946"/>
    </source>
</evidence>
<dbReference type="Gene3D" id="3.40.50.1000">
    <property type="entry name" value="HAD superfamily/HAD-like"/>
    <property type="match status" value="1"/>
</dbReference>
<evidence type="ECO:0000313" key="5">
    <source>
        <dbReference type="Proteomes" id="UP001364472"/>
    </source>
</evidence>
<dbReference type="PANTHER" id="PTHR46470">
    <property type="entry name" value="N-ACYLNEURAMINATE-9-PHOSPHATASE"/>
    <property type="match status" value="1"/>
</dbReference>
<dbReference type="Proteomes" id="UP001364472">
    <property type="component" value="Unassembled WGS sequence"/>
</dbReference>
<dbReference type="GO" id="GO:0016787">
    <property type="term" value="F:hydrolase activity"/>
    <property type="evidence" value="ECO:0007669"/>
    <property type="project" value="UniProtKB-KW"/>
</dbReference>
<dbReference type="Gene3D" id="1.20.120.1600">
    <property type="match status" value="1"/>
</dbReference>
<dbReference type="EMBL" id="JBBDHC010000007">
    <property type="protein sequence ID" value="MEJ1249281.1"/>
    <property type="molecule type" value="Genomic_DNA"/>
</dbReference>
<protein>
    <submittedName>
        <fullName evidence="4">HAD family hydrolase</fullName>
        <ecNumber evidence="4">3.1.3.-</ecNumber>
    </submittedName>
</protein>
<evidence type="ECO:0000256" key="2">
    <source>
        <dbReference type="ARBA" id="ARBA00022801"/>
    </source>
</evidence>
<name>A0AAW9R4V0_9GAMM</name>
<dbReference type="InterPro" id="IPR006439">
    <property type="entry name" value="HAD-SF_hydro_IA"/>
</dbReference>
<dbReference type="SFLD" id="SFLDS00003">
    <property type="entry name" value="Haloacid_Dehalogenase"/>
    <property type="match status" value="1"/>
</dbReference>
<dbReference type="PANTHER" id="PTHR46470:SF4">
    <property type="entry name" value="5-AMINO-6-(5-PHOSPHO-D-RIBITYLAMINO)URACIL PHOSPHATASE YIGB"/>
    <property type="match status" value="1"/>
</dbReference>
<dbReference type="NCBIfam" id="TIGR01549">
    <property type="entry name" value="HAD-SF-IA-v1"/>
    <property type="match status" value="1"/>
</dbReference>
<evidence type="ECO:0000256" key="3">
    <source>
        <dbReference type="ARBA" id="ARBA00022842"/>
    </source>
</evidence>
<evidence type="ECO:0000313" key="4">
    <source>
        <dbReference type="EMBL" id="MEJ1249281.1"/>
    </source>
</evidence>
<gene>
    <name evidence="4" type="ORF">WB794_06295</name>
</gene>
<keyword evidence="5" id="KW-1185">Reference proteome</keyword>
<proteinExistence type="predicted"/>
<dbReference type="InterPro" id="IPR036412">
    <property type="entry name" value="HAD-like_sf"/>
</dbReference>
<comment type="cofactor">
    <cofactor evidence="1">
        <name>Mg(2+)</name>
        <dbReference type="ChEBI" id="CHEBI:18420"/>
    </cofactor>
</comment>
<dbReference type="SFLD" id="SFLDG01129">
    <property type="entry name" value="C1.5:_HAD__Beta-PGM__Phosphata"/>
    <property type="match status" value="1"/>
</dbReference>
<dbReference type="SUPFAM" id="SSF56784">
    <property type="entry name" value="HAD-like"/>
    <property type="match status" value="1"/>
</dbReference>
<dbReference type="InterPro" id="IPR023214">
    <property type="entry name" value="HAD_sf"/>
</dbReference>
<dbReference type="EC" id="3.1.3.-" evidence="4"/>